<accession>A0A2Z4AEI0</accession>
<dbReference type="KEGG" id="mtar:DF168_01942"/>
<gene>
    <name evidence="2" type="ORF">DF168_01942</name>
</gene>
<proteinExistence type="predicted"/>
<organism evidence="2 3">
    <name type="scientific">Candidatus Moanibacter tarae</name>
    <dbReference type="NCBI Taxonomy" id="2200854"/>
    <lineage>
        <taxon>Bacteria</taxon>
        <taxon>Pseudomonadati</taxon>
        <taxon>Verrucomicrobiota</taxon>
        <taxon>Opitutia</taxon>
        <taxon>Puniceicoccales</taxon>
        <taxon>Puniceicoccales incertae sedis</taxon>
        <taxon>Candidatus Moanibacter</taxon>
    </lineage>
</organism>
<keyword evidence="1" id="KW-0812">Transmembrane</keyword>
<dbReference type="Proteomes" id="UP000247465">
    <property type="component" value="Chromosome"/>
</dbReference>
<reference evidence="2 3" key="1">
    <citation type="submission" date="2018-06" db="EMBL/GenBank/DDBJ databases">
        <title>Draft Genome Sequence of a Novel Marine Bacterium Related to the Verrucomicrobia.</title>
        <authorList>
            <person name="Vosseberg J."/>
            <person name="Martijn J."/>
            <person name="Ettema T.J.G."/>
        </authorList>
    </citation>
    <scope>NUCLEOTIDE SEQUENCE [LARGE SCALE GENOMIC DNA]</scope>
    <source>
        <strain evidence="2">TARA_B100001123</strain>
    </source>
</reference>
<feature type="transmembrane region" description="Helical" evidence="1">
    <location>
        <begin position="20"/>
        <end position="39"/>
    </location>
</feature>
<keyword evidence="1" id="KW-1133">Transmembrane helix</keyword>
<evidence type="ECO:0000313" key="3">
    <source>
        <dbReference type="Proteomes" id="UP000247465"/>
    </source>
</evidence>
<sequence>MIQQYLDRTSYILEHLIERPYLWIACLTIVLLIILWFLLSRRKSGPIIAFDSATGDVKVSRQAIQELAQRTSQSIESVGKCLTRINTRGDVLNIEMRIRLIGGSRLNDVSTELQTRLIQALQENLGIERLGNIDIVVTGFIGDPFAAAQPTVDEAYGSDEDEDENRV</sequence>
<dbReference type="AlphaFoldDB" id="A0A2Z4AEI0"/>
<protein>
    <recommendedName>
        <fullName evidence="4">Alkaline shock response membrane anchor protein AmaP</fullName>
    </recommendedName>
</protein>
<name>A0A2Z4AEI0_9BACT</name>
<evidence type="ECO:0000313" key="2">
    <source>
        <dbReference type="EMBL" id="AWT60723.1"/>
    </source>
</evidence>
<evidence type="ECO:0000256" key="1">
    <source>
        <dbReference type="SAM" id="Phobius"/>
    </source>
</evidence>
<dbReference type="EMBL" id="CP029803">
    <property type="protein sequence ID" value="AWT60723.1"/>
    <property type="molecule type" value="Genomic_DNA"/>
</dbReference>
<evidence type="ECO:0008006" key="4">
    <source>
        <dbReference type="Google" id="ProtNLM"/>
    </source>
</evidence>
<keyword evidence="1" id="KW-0472">Membrane</keyword>